<evidence type="ECO:0000256" key="4">
    <source>
        <dbReference type="ARBA" id="ARBA00022692"/>
    </source>
</evidence>
<dbReference type="EMBL" id="JAPDPI010000039">
    <property type="protein sequence ID" value="MCW3807163.1"/>
    <property type="molecule type" value="Genomic_DNA"/>
</dbReference>
<evidence type="ECO:0000259" key="12">
    <source>
        <dbReference type="Pfam" id="PF00593"/>
    </source>
</evidence>
<dbReference type="Gene3D" id="2.40.170.20">
    <property type="entry name" value="TonB-dependent receptor, beta-barrel domain"/>
    <property type="match status" value="1"/>
</dbReference>
<dbReference type="Pfam" id="PF13715">
    <property type="entry name" value="CarbopepD_reg_2"/>
    <property type="match status" value="1"/>
</dbReference>
<dbReference type="InterPro" id="IPR000531">
    <property type="entry name" value="Beta-barrel_TonB"/>
</dbReference>
<reference evidence="14" key="1">
    <citation type="submission" date="2022-10" db="EMBL/GenBank/DDBJ databases">
        <authorList>
            <person name="Yu W.X."/>
        </authorList>
    </citation>
    <scope>NUCLEOTIDE SEQUENCE</scope>
    <source>
        <strain evidence="14">D04</strain>
    </source>
</reference>
<dbReference type="InterPro" id="IPR008969">
    <property type="entry name" value="CarboxyPept-like_regulatory"/>
</dbReference>
<evidence type="ECO:0000256" key="5">
    <source>
        <dbReference type="ARBA" id="ARBA00022729"/>
    </source>
</evidence>
<dbReference type="GO" id="GO:0015344">
    <property type="term" value="F:siderophore uptake transmembrane transporter activity"/>
    <property type="evidence" value="ECO:0007669"/>
    <property type="project" value="TreeGrafter"/>
</dbReference>
<keyword evidence="9 10" id="KW-0998">Cell outer membrane</keyword>
<dbReference type="RefSeq" id="WP_301201297.1">
    <property type="nucleotide sequence ID" value="NZ_JAPDPI010000039.1"/>
</dbReference>
<dbReference type="InterPro" id="IPR037066">
    <property type="entry name" value="Plug_dom_sf"/>
</dbReference>
<comment type="similarity">
    <text evidence="10 11">Belongs to the TonB-dependent receptor family.</text>
</comment>
<gene>
    <name evidence="14" type="ORF">OM074_16120</name>
</gene>
<dbReference type="InterPro" id="IPR012910">
    <property type="entry name" value="Plug_dom"/>
</dbReference>
<evidence type="ECO:0000256" key="9">
    <source>
        <dbReference type="ARBA" id="ARBA00023237"/>
    </source>
</evidence>
<dbReference type="SUPFAM" id="SSF56935">
    <property type="entry name" value="Porins"/>
    <property type="match status" value="1"/>
</dbReference>
<dbReference type="PANTHER" id="PTHR30069">
    <property type="entry name" value="TONB-DEPENDENT OUTER MEMBRANE RECEPTOR"/>
    <property type="match status" value="1"/>
</dbReference>
<keyword evidence="3 10" id="KW-1134">Transmembrane beta strand</keyword>
<dbReference type="Gene3D" id="2.170.130.10">
    <property type="entry name" value="TonB-dependent receptor, plug domain"/>
    <property type="match status" value="1"/>
</dbReference>
<keyword evidence="2 10" id="KW-0813">Transport</keyword>
<proteinExistence type="inferred from homology"/>
<dbReference type="PANTHER" id="PTHR30069:SF29">
    <property type="entry name" value="HEMOGLOBIN AND HEMOGLOBIN-HAPTOGLOBIN-BINDING PROTEIN 1-RELATED"/>
    <property type="match status" value="1"/>
</dbReference>
<dbReference type="GO" id="GO:0009279">
    <property type="term" value="C:cell outer membrane"/>
    <property type="evidence" value="ECO:0007669"/>
    <property type="project" value="UniProtKB-SubCell"/>
</dbReference>
<feature type="domain" description="TonB-dependent receptor plug" evidence="13">
    <location>
        <begin position="121"/>
        <end position="225"/>
    </location>
</feature>
<comment type="caution">
    <text evidence="14">The sequence shown here is derived from an EMBL/GenBank/DDBJ whole genome shotgun (WGS) entry which is preliminary data.</text>
</comment>
<evidence type="ECO:0000256" key="2">
    <source>
        <dbReference type="ARBA" id="ARBA00022448"/>
    </source>
</evidence>
<accession>A0AAE3MG04</accession>
<feature type="domain" description="TonB-dependent receptor-like beta-barrel" evidence="12">
    <location>
        <begin position="314"/>
        <end position="723"/>
    </location>
</feature>
<keyword evidence="5" id="KW-0732">Signal</keyword>
<organism evidence="14 15">
    <name type="scientific">Plebeiibacterium marinum</name>
    <dbReference type="NCBI Taxonomy" id="2992111"/>
    <lineage>
        <taxon>Bacteria</taxon>
        <taxon>Pseudomonadati</taxon>
        <taxon>Bacteroidota</taxon>
        <taxon>Bacteroidia</taxon>
        <taxon>Marinilabiliales</taxon>
        <taxon>Marinilabiliaceae</taxon>
        <taxon>Plebeiibacterium</taxon>
    </lineage>
</organism>
<keyword evidence="8 14" id="KW-0675">Receptor</keyword>
<keyword evidence="7 10" id="KW-0472">Membrane</keyword>
<dbReference type="Pfam" id="PF00593">
    <property type="entry name" value="TonB_dep_Rec_b-barrel"/>
    <property type="match status" value="1"/>
</dbReference>
<dbReference type="CDD" id="cd01347">
    <property type="entry name" value="ligand_gated_channel"/>
    <property type="match status" value="1"/>
</dbReference>
<evidence type="ECO:0000259" key="13">
    <source>
        <dbReference type="Pfam" id="PF07715"/>
    </source>
</evidence>
<name>A0AAE3MG04_9BACT</name>
<evidence type="ECO:0000256" key="6">
    <source>
        <dbReference type="ARBA" id="ARBA00023077"/>
    </source>
</evidence>
<evidence type="ECO:0000313" key="14">
    <source>
        <dbReference type="EMBL" id="MCW3807163.1"/>
    </source>
</evidence>
<evidence type="ECO:0000256" key="3">
    <source>
        <dbReference type="ARBA" id="ARBA00022452"/>
    </source>
</evidence>
<evidence type="ECO:0000256" key="1">
    <source>
        <dbReference type="ARBA" id="ARBA00004571"/>
    </source>
</evidence>
<keyword evidence="6 11" id="KW-0798">TonB box</keyword>
<evidence type="ECO:0000313" key="15">
    <source>
        <dbReference type="Proteomes" id="UP001207408"/>
    </source>
</evidence>
<dbReference type="GO" id="GO:0044718">
    <property type="term" value="P:siderophore transmembrane transport"/>
    <property type="evidence" value="ECO:0007669"/>
    <property type="project" value="TreeGrafter"/>
</dbReference>
<dbReference type="Proteomes" id="UP001207408">
    <property type="component" value="Unassembled WGS sequence"/>
</dbReference>
<keyword evidence="4 10" id="KW-0812">Transmembrane</keyword>
<comment type="subcellular location">
    <subcellularLocation>
        <location evidence="1 10">Cell outer membrane</location>
        <topology evidence="1 10">Multi-pass membrane protein</topology>
    </subcellularLocation>
</comment>
<dbReference type="PROSITE" id="PS52016">
    <property type="entry name" value="TONB_DEPENDENT_REC_3"/>
    <property type="match status" value="1"/>
</dbReference>
<evidence type="ECO:0000256" key="7">
    <source>
        <dbReference type="ARBA" id="ARBA00023136"/>
    </source>
</evidence>
<dbReference type="Gene3D" id="2.60.40.1120">
    <property type="entry name" value="Carboxypeptidase-like, regulatory domain"/>
    <property type="match status" value="1"/>
</dbReference>
<evidence type="ECO:0000256" key="11">
    <source>
        <dbReference type="RuleBase" id="RU003357"/>
    </source>
</evidence>
<protein>
    <submittedName>
        <fullName evidence="14">TonB-dependent receptor</fullName>
    </submittedName>
</protein>
<dbReference type="InterPro" id="IPR036942">
    <property type="entry name" value="Beta-barrel_TonB_sf"/>
</dbReference>
<dbReference type="SUPFAM" id="SSF49464">
    <property type="entry name" value="Carboxypeptidase regulatory domain-like"/>
    <property type="match status" value="1"/>
</dbReference>
<dbReference type="AlphaFoldDB" id="A0AAE3MG04"/>
<sequence length="760" mass="87733">MKRIYVIALIGLCFNFGISHAQNIIFRGIVVDITNHKPIEFVNVYLENTSNIVYSNHDGSYIFKGVKPGNYVLCASCIGYHTYKTQVNLDSNNKIYNIELKPSVENLSPIVVTGTGTKYRLENAPVQTEIISGETIRQVSGRGTEEIISNLSASLDFNTSSMGSTIKINGLGDDCILILVNGKRLTGNIGNRFDLSRIDPNDIKQIEIVKGASSTLYGSDAIAGVINIITKKPKQNISIKNSTRVGAHNEWKQLNTLSYKKDKLSTKTSFSRSQTDGWQLNTMEYNRKWESNHELPYLKRTYDKPVNKKRSYTLTQSLSYNFNPKLNMDAELSWYEKTLFFPFKGNMHNYYYNNRSASTGGKYRLKNKNYINFSLEYGNFLYYKTFPYKYNEQYITPDGVLQVTYYPGDRFKNSEQTNITFNAKGVFYLNNKNTLSIGTEILGDYLEAKYRLVKDNVNAYTYALYLQDEFKLKGHLSFVGGIRFIYHEKFGTIATPKISIMYKTGKFTHRATYANGFRSPTLKELYYYYESNRMGTYTLYKGNSDLKPQKSNYYSISTQFRKKAFKTDICLFINQIKNMIDYKILPTEYDHERRGVEETKMRYNINEAQLTGADWSFTIKPISDLSVNGSYSYVDAQNQTLSTRLNGTSEHSATFKTSWTQKWNHYSLNLNISGTYRSDKFYLEEDDYKQYADKYQLWKLTTSHTFKKYKNVDIILTAGIDNIFNYVDNRPYGGHYGTLNPGRTLFTALNIIFNKDENRQ</sequence>
<dbReference type="Pfam" id="PF07715">
    <property type="entry name" value="Plug"/>
    <property type="match status" value="1"/>
</dbReference>
<evidence type="ECO:0000256" key="10">
    <source>
        <dbReference type="PROSITE-ProRule" id="PRU01360"/>
    </source>
</evidence>
<dbReference type="InterPro" id="IPR039426">
    <property type="entry name" value="TonB-dep_rcpt-like"/>
</dbReference>
<evidence type="ECO:0000256" key="8">
    <source>
        <dbReference type="ARBA" id="ARBA00023170"/>
    </source>
</evidence>
<keyword evidence="15" id="KW-1185">Reference proteome</keyword>